<feature type="domain" description="Alpha-L-rhamnosidase concanavalin-like" evidence="4">
    <location>
        <begin position="304"/>
        <end position="402"/>
    </location>
</feature>
<dbReference type="EC" id="3.2.1.40" evidence="2"/>
<dbReference type="InterPro" id="IPR016007">
    <property type="entry name" value="Alpha_rhamnosid"/>
</dbReference>
<name>A0ABT9YQG9_9STRE</name>
<comment type="caution">
    <text evidence="8">The sequence shown here is derived from an EMBL/GenBank/DDBJ whole genome shotgun (WGS) entry which is preliminary data.</text>
</comment>
<dbReference type="Gene3D" id="2.60.40.10">
    <property type="entry name" value="Immunoglobulins"/>
    <property type="match status" value="1"/>
</dbReference>
<keyword evidence="3 8" id="KW-0378">Hydrolase</keyword>
<evidence type="ECO:0000259" key="4">
    <source>
        <dbReference type="Pfam" id="PF05592"/>
    </source>
</evidence>
<dbReference type="PIRSF" id="PIRSF010631">
    <property type="entry name" value="A-rhamnsds"/>
    <property type="match status" value="1"/>
</dbReference>
<evidence type="ECO:0000259" key="6">
    <source>
        <dbReference type="Pfam" id="PF17389"/>
    </source>
</evidence>
<organism evidence="8 9">
    <name type="scientific">Streptococcus moroccensis</name>
    <dbReference type="NCBI Taxonomy" id="1451356"/>
    <lineage>
        <taxon>Bacteria</taxon>
        <taxon>Bacillati</taxon>
        <taxon>Bacillota</taxon>
        <taxon>Bacilli</taxon>
        <taxon>Lactobacillales</taxon>
        <taxon>Streptococcaceae</taxon>
        <taxon>Streptococcus</taxon>
    </lineage>
</organism>
<comment type="catalytic activity">
    <reaction evidence="1">
        <text>Hydrolysis of terminal non-reducing alpha-L-rhamnose residues in alpha-L-rhamnosides.</text>
        <dbReference type="EC" id="3.2.1.40"/>
    </reaction>
</comment>
<feature type="domain" description="Alpha-L-rhamnosidase six-hairpin glycosidase" evidence="6">
    <location>
        <begin position="407"/>
        <end position="764"/>
    </location>
</feature>
<feature type="domain" description="Bacterial alpha-L-rhamnosidase N-terminal" evidence="5">
    <location>
        <begin position="140"/>
        <end position="294"/>
    </location>
</feature>
<evidence type="ECO:0000256" key="2">
    <source>
        <dbReference type="ARBA" id="ARBA00012652"/>
    </source>
</evidence>
<evidence type="ECO:0000259" key="7">
    <source>
        <dbReference type="Pfam" id="PF17390"/>
    </source>
</evidence>
<dbReference type="InterPro" id="IPR013737">
    <property type="entry name" value="Bac_rhamnosid_N"/>
</dbReference>
<feature type="domain" description="Alpha-L-rhamnosidase C-terminal" evidence="7">
    <location>
        <begin position="767"/>
        <end position="841"/>
    </location>
</feature>
<dbReference type="Pfam" id="PF08531">
    <property type="entry name" value="Bac_rhamnosid_N"/>
    <property type="match status" value="1"/>
</dbReference>
<dbReference type="InterPro" id="IPR035396">
    <property type="entry name" value="Bac_rhamnosid6H"/>
</dbReference>
<evidence type="ECO:0000256" key="1">
    <source>
        <dbReference type="ARBA" id="ARBA00001445"/>
    </source>
</evidence>
<dbReference type="EMBL" id="JAUSTM010000003">
    <property type="protein sequence ID" value="MDQ0221841.1"/>
    <property type="molecule type" value="Genomic_DNA"/>
</dbReference>
<dbReference type="Gene3D" id="2.60.420.10">
    <property type="entry name" value="Maltose phosphorylase, domain 3"/>
    <property type="match status" value="1"/>
</dbReference>
<accession>A0ABT9YQG9</accession>
<dbReference type="Pfam" id="PF17389">
    <property type="entry name" value="Bac_rhamnosid6H"/>
    <property type="match status" value="1"/>
</dbReference>
<dbReference type="InterPro" id="IPR035398">
    <property type="entry name" value="Bac_rhamnosid_C"/>
</dbReference>
<dbReference type="Gene3D" id="2.60.120.260">
    <property type="entry name" value="Galactose-binding domain-like"/>
    <property type="match status" value="2"/>
</dbReference>
<evidence type="ECO:0000313" key="9">
    <source>
        <dbReference type="Proteomes" id="UP001223079"/>
    </source>
</evidence>
<dbReference type="Pfam" id="PF25788">
    <property type="entry name" value="Ig_Rha78A_N"/>
    <property type="match status" value="1"/>
</dbReference>
<dbReference type="RefSeq" id="WP_307121073.1">
    <property type="nucleotide sequence ID" value="NZ_JAUSTM010000003.1"/>
</dbReference>
<dbReference type="Proteomes" id="UP001223079">
    <property type="component" value="Unassembled WGS sequence"/>
</dbReference>
<dbReference type="Pfam" id="PF17390">
    <property type="entry name" value="Bac_rhamnosid_C"/>
    <property type="match status" value="1"/>
</dbReference>
<evidence type="ECO:0000313" key="8">
    <source>
        <dbReference type="EMBL" id="MDQ0221841.1"/>
    </source>
</evidence>
<dbReference type="InterPro" id="IPR008902">
    <property type="entry name" value="Rhamnosid_concanavalin"/>
</dbReference>
<dbReference type="InterPro" id="IPR013783">
    <property type="entry name" value="Ig-like_fold"/>
</dbReference>
<dbReference type="Pfam" id="PF05592">
    <property type="entry name" value="Bac_rhamnosid"/>
    <property type="match status" value="1"/>
</dbReference>
<dbReference type="SUPFAM" id="SSF48208">
    <property type="entry name" value="Six-hairpin glycosidases"/>
    <property type="match status" value="1"/>
</dbReference>
<dbReference type="InterPro" id="IPR008928">
    <property type="entry name" value="6-hairpin_glycosidase_sf"/>
</dbReference>
<reference evidence="8 9" key="1">
    <citation type="submission" date="2023-07" db="EMBL/GenBank/DDBJ databases">
        <title>Genomic Encyclopedia of Type Strains, Phase IV (KMG-IV): sequencing the most valuable type-strain genomes for metagenomic binning, comparative biology and taxonomic classification.</title>
        <authorList>
            <person name="Goeker M."/>
        </authorList>
    </citation>
    <scope>NUCLEOTIDE SEQUENCE [LARGE SCALE GENOMIC DNA]</scope>
    <source>
        <strain evidence="8 9">DSM 105143</strain>
    </source>
</reference>
<dbReference type="PANTHER" id="PTHR33307">
    <property type="entry name" value="ALPHA-RHAMNOSIDASE (EUROFUNG)"/>
    <property type="match status" value="1"/>
</dbReference>
<keyword evidence="9" id="KW-1185">Reference proteome</keyword>
<evidence type="ECO:0000256" key="3">
    <source>
        <dbReference type="ARBA" id="ARBA00022801"/>
    </source>
</evidence>
<keyword evidence="8" id="KW-0326">Glycosidase</keyword>
<dbReference type="PANTHER" id="PTHR33307:SF6">
    <property type="entry name" value="ALPHA-RHAMNOSIDASE (EUROFUNG)-RELATED"/>
    <property type="match status" value="1"/>
</dbReference>
<protein>
    <recommendedName>
        <fullName evidence="2">alpha-L-rhamnosidase</fullName>
        <ecNumber evidence="2">3.2.1.40</ecNumber>
    </recommendedName>
</protein>
<dbReference type="Gene3D" id="1.50.10.10">
    <property type="match status" value="1"/>
</dbReference>
<proteinExistence type="predicted"/>
<sequence>MLKVKELTIEGRKSPIGLDSLCPAFSWKLESDISDNKQEDYQLVIKKGDQIIWDSGITKAEETLFIDYQGPELEAKSIYKVYLNVTDINGEQAEYESSFETGLLSPENFKAKWITHDFEDDEEAIIVYSKKFKANQGFNGRLYISALGIYDVKINGQKVGDAYFAPGWTTYSKRLQYQTYDISSYLQEENTIEIEVANGWYKGILGFSNEGNHFGNRTALLAQIELTNQSEDRLYHLTNEEWTCRRSQRRYAEIYHGETIDYSQDIEQEHPVHLYEFDNSVLVSQETEPVRIVEELAAKELLITPKGEVVLDFGQNLTGVVRASIKAKKGTEVILRHAEALDENGNLFTINLRTAKATDTFITSGNDDVFMPIFTFHGFRYVEVKGLGEDIRPKDFVACVMHTDFESTGKIETSDEKVNRLWENIDWTLRDNHLDLPTDCPQRDERLGYTGDAGIFINTAVFHKNVNLIYQKWLRDVAADSSRELGVPMASPNILGPGGGIAIWHDAAAIIPWALWQYYGDKRILEERYETIKDCVEYSRGLASENGLIYQGQQLGDWVALDAEKGPMRKPTEDLLNPTLLEKRGTTDRYFVTNVFYLNSTKILADTAKILGNESDYETYNRLYQTIKSAIQEEYITRTGRIVSETQAGFALALFFDLLEEKDQNRAIQGLLDNFNEHRQHLTTGFVGTRLLPLVLSETGNHDQAGALFLKEDCPSWLYSVNLGATTIWELWDGVNDDGSFNKYEMNSLNHYSFASIGEWMYKKLGGLEIIEPAYKKSLIKPQFIKGITEMKTSLETPYGLLSCHAKCENGQYSFDVVVPFNTTAVIELPEKESLEVGSGQYHFEYETDLSYEKEFYTMDSLFGQVLEHPVGIGILQQYAPELLENKLFLQFASQNSIQEVCNVLPNEAKGLITFALAEMNKAEKTVDR</sequence>
<dbReference type="InterPro" id="IPR012341">
    <property type="entry name" value="6hp_glycosidase-like_sf"/>
</dbReference>
<evidence type="ECO:0000259" key="5">
    <source>
        <dbReference type="Pfam" id="PF08531"/>
    </source>
</evidence>
<dbReference type="GO" id="GO:0030596">
    <property type="term" value="F:alpha-L-rhamnosidase activity"/>
    <property type="evidence" value="ECO:0007669"/>
    <property type="project" value="UniProtKB-EC"/>
</dbReference>
<gene>
    <name evidence="8" type="ORF">J2S23_000377</name>
</gene>